<dbReference type="GO" id="GO:0015970">
    <property type="term" value="P:guanosine tetraphosphate biosynthetic process"/>
    <property type="evidence" value="ECO:0007669"/>
    <property type="project" value="UniProtKB-UniPathway"/>
</dbReference>
<comment type="caution">
    <text evidence="3">The sequence shown here is derived from an EMBL/GenBank/DDBJ whole genome shotgun (WGS) entry which is preliminary data.</text>
</comment>
<dbReference type="InterPro" id="IPR007685">
    <property type="entry name" value="RelA_SpoT"/>
</dbReference>
<proteinExistence type="predicted"/>
<sequence>MNQQIDNILDEQKKFQQLMQPYKAAIKIIKTKLEIIDQNLEFKYGHSPIHNIQYRIKSPKSIINKLERKKLEKNIEGIKKLNDISGLRVICNYINDIHYIAQLLILQEDVVLIKYNNYITYPKKNGYRSLHLIVTVPVYQNDLLINVPVEIQIRTIAMDCWASLEHELVYKADKKANDEIKQRLKKCAEMMEKTDLEMQKIYMELNHPWQ</sequence>
<feature type="domain" description="RelA/SpoT" evidence="2">
    <location>
        <begin position="54"/>
        <end position="176"/>
    </location>
</feature>
<dbReference type="CDD" id="cd05399">
    <property type="entry name" value="NT_Rel-Spo_like"/>
    <property type="match status" value="1"/>
</dbReference>
<evidence type="ECO:0000313" key="4">
    <source>
        <dbReference type="Proteomes" id="UP000196258"/>
    </source>
</evidence>
<dbReference type="AlphaFoldDB" id="A0A1Y4QFM5"/>
<dbReference type="Gene3D" id="1.10.287.860">
    <property type="entry name" value="Nucleotidyltransferase"/>
    <property type="match status" value="1"/>
</dbReference>
<dbReference type="Gene3D" id="3.30.460.10">
    <property type="entry name" value="Beta Polymerase, domain 2"/>
    <property type="match status" value="1"/>
</dbReference>
<dbReference type="PANTHER" id="PTHR47837:SF2">
    <property type="entry name" value="GTP PYROPHOSPHOKINASE YWAC"/>
    <property type="match status" value="1"/>
</dbReference>
<evidence type="ECO:0000256" key="1">
    <source>
        <dbReference type="ARBA" id="ARBA00004976"/>
    </source>
</evidence>
<dbReference type="SUPFAM" id="SSF81301">
    <property type="entry name" value="Nucleotidyltransferase"/>
    <property type="match status" value="1"/>
</dbReference>
<dbReference type="GO" id="GO:0016301">
    <property type="term" value="F:kinase activity"/>
    <property type="evidence" value="ECO:0007669"/>
    <property type="project" value="UniProtKB-KW"/>
</dbReference>
<dbReference type="InterPro" id="IPR043519">
    <property type="entry name" value="NT_sf"/>
</dbReference>
<dbReference type="RefSeq" id="WP_087258081.1">
    <property type="nucleotide sequence ID" value="NZ_CASDTW010000098.1"/>
</dbReference>
<protein>
    <submittedName>
        <fullName evidence="3">GTP pyrophosphokinase</fullName>
    </submittedName>
</protein>
<evidence type="ECO:0000259" key="2">
    <source>
        <dbReference type="SMART" id="SM00954"/>
    </source>
</evidence>
<dbReference type="EMBL" id="NFLB01000016">
    <property type="protein sequence ID" value="OUQ03831.1"/>
    <property type="molecule type" value="Genomic_DNA"/>
</dbReference>
<dbReference type="UniPathway" id="UPA00908">
    <property type="reaction ID" value="UER00884"/>
</dbReference>
<dbReference type="SMART" id="SM00954">
    <property type="entry name" value="RelA_SpoT"/>
    <property type="match status" value="1"/>
</dbReference>
<gene>
    <name evidence="3" type="ORF">B5E91_12040</name>
</gene>
<reference evidence="4" key="1">
    <citation type="submission" date="2017-04" db="EMBL/GenBank/DDBJ databases">
        <title>Function of individual gut microbiota members based on whole genome sequencing of pure cultures obtained from chicken caecum.</title>
        <authorList>
            <person name="Medvecky M."/>
            <person name="Cejkova D."/>
            <person name="Polansky O."/>
            <person name="Karasova D."/>
            <person name="Kubasova T."/>
            <person name="Cizek A."/>
            <person name="Rychlik I."/>
        </authorList>
    </citation>
    <scope>NUCLEOTIDE SEQUENCE [LARGE SCALE GENOMIC DNA]</scope>
    <source>
        <strain evidence="4">An149</strain>
    </source>
</reference>
<keyword evidence="3" id="KW-0418">Kinase</keyword>
<dbReference type="Pfam" id="PF04607">
    <property type="entry name" value="RelA_SpoT"/>
    <property type="match status" value="1"/>
</dbReference>
<comment type="pathway">
    <text evidence="1">Purine metabolism; ppGpp biosynthesis; ppGpp from GTP: step 1/2.</text>
</comment>
<name>A0A1Y4QFM5_9FIRM</name>
<dbReference type="InterPro" id="IPR052366">
    <property type="entry name" value="GTP_Pyrophosphokinase"/>
</dbReference>
<dbReference type="PANTHER" id="PTHR47837">
    <property type="entry name" value="GTP PYROPHOSPHOKINASE YJBM"/>
    <property type="match status" value="1"/>
</dbReference>
<dbReference type="Proteomes" id="UP000196258">
    <property type="component" value="Unassembled WGS sequence"/>
</dbReference>
<organism evidence="3 4">
    <name type="scientific">Thomasclavelia spiroformis</name>
    <dbReference type="NCBI Taxonomy" id="29348"/>
    <lineage>
        <taxon>Bacteria</taxon>
        <taxon>Bacillati</taxon>
        <taxon>Bacillota</taxon>
        <taxon>Erysipelotrichia</taxon>
        <taxon>Erysipelotrichales</taxon>
        <taxon>Coprobacillaceae</taxon>
        <taxon>Thomasclavelia</taxon>
    </lineage>
</organism>
<evidence type="ECO:0000313" key="3">
    <source>
        <dbReference type="EMBL" id="OUQ03831.1"/>
    </source>
</evidence>
<accession>A0A1Y4QFM5</accession>
<keyword evidence="3" id="KW-0808">Transferase</keyword>